<dbReference type="STRING" id="75743.A0A401Q2Q8"/>
<name>A0A401Q2Q8_SCYTO</name>
<sequence length="152" mass="17899">MEQDTLVHAWHNQWPTTMFNDDDEQSDEFQGFRVTGGKKMIADHLTYEKGTPSDVINKLEEIDIEEVLNNYYEAPVVHSMADNEIAEMVLNHGDRDDNIEDEDDNKEQRTEKGILLMPIYLTILILQLVRWKKELMWDMDVETVIQRHEGSY</sequence>
<evidence type="ECO:0000313" key="2">
    <source>
        <dbReference type="EMBL" id="GCB79648.1"/>
    </source>
</evidence>
<feature type="transmembrane region" description="Helical" evidence="1">
    <location>
        <begin position="114"/>
        <end position="131"/>
    </location>
</feature>
<gene>
    <name evidence="2" type="ORF">scyTo_0016017</name>
</gene>
<keyword evidence="1" id="KW-1133">Transmembrane helix</keyword>
<dbReference type="OrthoDB" id="125347at2759"/>
<proteinExistence type="predicted"/>
<accession>A0A401Q2Q8</accession>
<comment type="caution">
    <text evidence="2">The sequence shown here is derived from an EMBL/GenBank/DDBJ whole genome shotgun (WGS) entry which is preliminary data.</text>
</comment>
<keyword evidence="1" id="KW-0812">Transmembrane</keyword>
<evidence type="ECO:0000313" key="3">
    <source>
        <dbReference type="Proteomes" id="UP000288216"/>
    </source>
</evidence>
<dbReference type="EMBL" id="BFAA01009413">
    <property type="protein sequence ID" value="GCB79648.1"/>
    <property type="molecule type" value="Genomic_DNA"/>
</dbReference>
<dbReference type="AlphaFoldDB" id="A0A401Q2Q8"/>
<protein>
    <submittedName>
        <fullName evidence="2">Uncharacterized protein</fullName>
    </submittedName>
</protein>
<dbReference type="Proteomes" id="UP000288216">
    <property type="component" value="Unassembled WGS sequence"/>
</dbReference>
<reference evidence="2 3" key="1">
    <citation type="journal article" date="2018" name="Nat. Ecol. Evol.">
        <title>Shark genomes provide insights into elasmobranch evolution and the origin of vertebrates.</title>
        <authorList>
            <person name="Hara Y"/>
            <person name="Yamaguchi K"/>
            <person name="Onimaru K"/>
            <person name="Kadota M"/>
            <person name="Koyanagi M"/>
            <person name="Keeley SD"/>
            <person name="Tatsumi K"/>
            <person name="Tanaka K"/>
            <person name="Motone F"/>
            <person name="Kageyama Y"/>
            <person name="Nozu R"/>
            <person name="Adachi N"/>
            <person name="Nishimura O"/>
            <person name="Nakagawa R"/>
            <person name="Tanegashima C"/>
            <person name="Kiyatake I"/>
            <person name="Matsumoto R"/>
            <person name="Murakumo K"/>
            <person name="Nishida K"/>
            <person name="Terakita A"/>
            <person name="Kuratani S"/>
            <person name="Sato K"/>
            <person name="Hyodo S Kuraku.S."/>
        </authorList>
    </citation>
    <scope>NUCLEOTIDE SEQUENCE [LARGE SCALE GENOMIC DNA]</scope>
</reference>
<organism evidence="2 3">
    <name type="scientific">Scyliorhinus torazame</name>
    <name type="common">Cloudy catshark</name>
    <name type="synonym">Catulus torazame</name>
    <dbReference type="NCBI Taxonomy" id="75743"/>
    <lineage>
        <taxon>Eukaryota</taxon>
        <taxon>Metazoa</taxon>
        <taxon>Chordata</taxon>
        <taxon>Craniata</taxon>
        <taxon>Vertebrata</taxon>
        <taxon>Chondrichthyes</taxon>
        <taxon>Elasmobranchii</taxon>
        <taxon>Galeomorphii</taxon>
        <taxon>Galeoidea</taxon>
        <taxon>Carcharhiniformes</taxon>
        <taxon>Scyliorhinidae</taxon>
        <taxon>Scyliorhinus</taxon>
    </lineage>
</organism>
<keyword evidence="1" id="KW-0472">Membrane</keyword>
<evidence type="ECO:0000256" key="1">
    <source>
        <dbReference type="SAM" id="Phobius"/>
    </source>
</evidence>
<keyword evidence="3" id="KW-1185">Reference proteome</keyword>